<dbReference type="EMBL" id="JAGZYH010000033">
    <property type="protein sequence ID" value="MBS6622331.1"/>
    <property type="molecule type" value="Genomic_DNA"/>
</dbReference>
<evidence type="ECO:0000313" key="1">
    <source>
        <dbReference type="EMBL" id="MBS6622331.1"/>
    </source>
</evidence>
<comment type="caution">
    <text evidence="1">The sequence shown here is derived from an EMBL/GenBank/DDBJ whole genome shotgun (WGS) entry which is preliminary data.</text>
</comment>
<name>A0A9E1GL42_9FIRM</name>
<organism evidence="1 2">
    <name type="scientific">Faecalibacterium prausnitzii</name>
    <dbReference type="NCBI Taxonomy" id="853"/>
    <lineage>
        <taxon>Bacteria</taxon>
        <taxon>Bacillati</taxon>
        <taxon>Bacillota</taxon>
        <taxon>Clostridia</taxon>
        <taxon>Eubacteriales</taxon>
        <taxon>Oscillospiraceae</taxon>
        <taxon>Faecalibacterium</taxon>
    </lineage>
</organism>
<dbReference type="Proteomes" id="UP000811365">
    <property type="component" value="Unassembled WGS sequence"/>
</dbReference>
<evidence type="ECO:0000313" key="2">
    <source>
        <dbReference type="Proteomes" id="UP000811365"/>
    </source>
</evidence>
<proteinExistence type="predicted"/>
<protein>
    <submittedName>
        <fullName evidence="1">Uncharacterized protein</fullName>
    </submittedName>
</protein>
<gene>
    <name evidence="1" type="ORF">KH315_09265</name>
</gene>
<reference evidence="1" key="1">
    <citation type="submission" date="2021-02" db="EMBL/GenBank/DDBJ databases">
        <title>Infant gut strain persistence is associated with maternal origin, phylogeny, and functional potential including surface adhesion and iron acquisition.</title>
        <authorList>
            <person name="Lou Y.C."/>
        </authorList>
    </citation>
    <scope>NUCLEOTIDE SEQUENCE</scope>
    <source>
        <strain evidence="1">L2_039_000G1_dasL2_039_000G1_maxbin2.maxbin.077</strain>
    </source>
</reference>
<sequence length="214" mass="24819">MAIFTNVYGDGHTPDYEGCVLDWYEHNGYDDSDWYAICWNEEKQTIDKVLFDTTRCACSGRAEIDATPEVLRKVYHYWKTLGKSLFDGRTNRMQAMKIHVGDTVRVIAGRKFKKGSVGKVFWCGTCRNPYSGCTEERIGIEVDGNRQFINESQAELIGWEARLQTGKERKRQIRNFAVNSMPSHYRRYFCKNDWLQSMWLGEEPGWKALVGGEQ</sequence>
<dbReference type="AlphaFoldDB" id="A0A9E1GL42"/>
<accession>A0A9E1GL42</accession>